<gene>
    <name evidence="1" type="ORF">RDI58_004148</name>
</gene>
<sequence>MLQTISSFEDSRKKGMMYFEGLLCNVFGSIRLGYYIKLLDFSMYASQGWNTRKQFNTSRSIELNLDSFLNVLSVFTSGNSLIGATFNVILKSLTNVDRFNEHKILKEMGHIKQIFGSSTKDVSISGQDLKFDPENDVYFLDAFPDNIGVDSYISTFESALHNAEGENMYATRGRVEVPIYTGFSEVIDVIFYIDLGSVEAQKSLSWAEKNNVHLSENQLQKLRLLFQLSHARFSLMLRPSSSYVGGIDVTMKLLEELMKNKLV</sequence>
<dbReference type="GO" id="GO:0008250">
    <property type="term" value="C:oligosaccharyltransferase complex"/>
    <property type="evidence" value="ECO:0007669"/>
    <property type="project" value="InterPro"/>
</dbReference>
<dbReference type="PANTHER" id="PTHR12640">
    <property type="entry name" value="RIBOPHORIN II"/>
    <property type="match status" value="1"/>
</dbReference>
<dbReference type="Proteomes" id="UP001371456">
    <property type="component" value="Unassembled WGS sequence"/>
</dbReference>
<dbReference type="EMBL" id="JBANQN010000002">
    <property type="protein sequence ID" value="KAK6796447.1"/>
    <property type="molecule type" value="Genomic_DNA"/>
</dbReference>
<organism evidence="1 2">
    <name type="scientific">Solanum bulbocastanum</name>
    <name type="common">Wild potato</name>
    <dbReference type="NCBI Taxonomy" id="147425"/>
    <lineage>
        <taxon>Eukaryota</taxon>
        <taxon>Viridiplantae</taxon>
        <taxon>Streptophyta</taxon>
        <taxon>Embryophyta</taxon>
        <taxon>Tracheophyta</taxon>
        <taxon>Spermatophyta</taxon>
        <taxon>Magnoliopsida</taxon>
        <taxon>eudicotyledons</taxon>
        <taxon>Gunneridae</taxon>
        <taxon>Pentapetalae</taxon>
        <taxon>asterids</taxon>
        <taxon>lamiids</taxon>
        <taxon>Solanales</taxon>
        <taxon>Solanaceae</taxon>
        <taxon>Solanoideae</taxon>
        <taxon>Solaneae</taxon>
        <taxon>Solanum</taxon>
    </lineage>
</organism>
<keyword evidence="2" id="KW-1185">Reference proteome</keyword>
<name>A0AAN8U610_SOLBU</name>
<accession>A0AAN8U610</accession>
<dbReference type="PANTHER" id="PTHR12640:SF3">
    <property type="entry name" value="DOLICHYL-DIPHOSPHOOLIGOSACCHARIDE--PROTEIN GLYCOSYLTRANSFERASE SUBUNIT 2"/>
    <property type="match status" value="1"/>
</dbReference>
<reference evidence="1 2" key="1">
    <citation type="submission" date="2024-02" db="EMBL/GenBank/DDBJ databases">
        <title>de novo genome assembly of Solanum bulbocastanum strain 11H21.</title>
        <authorList>
            <person name="Hosaka A.J."/>
        </authorList>
    </citation>
    <scope>NUCLEOTIDE SEQUENCE [LARGE SCALE GENOMIC DNA]</scope>
    <source>
        <tissue evidence="1">Young leaves</tissue>
    </source>
</reference>
<dbReference type="AlphaFoldDB" id="A0AAN8U610"/>
<dbReference type="GO" id="GO:0006487">
    <property type="term" value="P:protein N-linked glycosylation"/>
    <property type="evidence" value="ECO:0007669"/>
    <property type="project" value="TreeGrafter"/>
</dbReference>
<evidence type="ECO:0000313" key="1">
    <source>
        <dbReference type="EMBL" id="KAK6796447.1"/>
    </source>
</evidence>
<protein>
    <submittedName>
        <fullName evidence="1">Uncharacterized protein</fullName>
    </submittedName>
</protein>
<evidence type="ECO:0000313" key="2">
    <source>
        <dbReference type="Proteomes" id="UP001371456"/>
    </source>
</evidence>
<proteinExistence type="predicted"/>
<comment type="caution">
    <text evidence="1">The sequence shown here is derived from an EMBL/GenBank/DDBJ whole genome shotgun (WGS) entry which is preliminary data.</text>
</comment>
<dbReference type="InterPro" id="IPR008814">
    <property type="entry name" value="Swp1"/>
</dbReference>